<dbReference type="InParanoid" id="E2B0J9"/>
<dbReference type="EMBL" id="GL444624">
    <property type="protein sequence ID" value="EFN60794.1"/>
    <property type="molecule type" value="Genomic_DNA"/>
</dbReference>
<feature type="non-terminal residue" evidence="1">
    <location>
        <position position="44"/>
    </location>
</feature>
<evidence type="ECO:0000313" key="1">
    <source>
        <dbReference type="EMBL" id="EFN60794.1"/>
    </source>
</evidence>
<name>E2B0J9_CAMFO</name>
<feature type="non-terminal residue" evidence="1">
    <location>
        <position position="1"/>
    </location>
</feature>
<gene>
    <name evidence="1" type="ORF">EAG_06399</name>
</gene>
<proteinExistence type="predicted"/>
<sequence>LDRIAQEVLCRLKSKYPKHSIFSSLSKQFSFWKHNNIDDNFWDP</sequence>
<organism evidence="2">
    <name type="scientific">Camponotus floridanus</name>
    <name type="common">Florida carpenter ant</name>
    <dbReference type="NCBI Taxonomy" id="104421"/>
    <lineage>
        <taxon>Eukaryota</taxon>
        <taxon>Metazoa</taxon>
        <taxon>Ecdysozoa</taxon>
        <taxon>Arthropoda</taxon>
        <taxon>Hexapoda</taxon>
        <taxon>Insecta</taxon>
        <taxon>Pterygota</taxon>
        <taxon>Neoptera</taxon>
        <taxon>Endopterygota</taxon>
        <taxon>Hymenoptera</taxon>
        <taxon>Apocrita</taxon>
        <taxon>Aculeata</taxon>
        <taxon>Formicoidea</taxon>
        <taxon>Formicidae</taxon>
        <taxon>Formicinae</taxon>
        <taxon>Camponotus</taxon>
    </lineage>
</organism>
<protein>
    <submittedName>
        <fullName evidence="1">Uncharacterized protein</fullName>
    </submittedName>
</protein>
<evidence type="ECO:0000313" key="2">
    <source>
        <dbReference type="Proteomes" id="UP000000311"/>
    </source>
</evidence>
<dbReference type="AlphaFoldDB" id="E2B0J9"/>
<reference evidence="1 2" key="1">
    <citation type="journal article" date="2010" name="Science">
        <title>Genomic comparison of the ants Camponotus floridanus and Harpegnathos saltator.</title>
        <authorList>
            <person name="Bonasio R."/>
            <person name="Zhang G."/>
            <person name="Ye C."/>
            <person name="Mutti N.S."/>
            <person name="Fang X."/>
            <person name="Qin N."/>
            <person name="Donahue G."/>
            <person name="Yang P."/>
            <person name="Li Q."/>
            <person name="Li C."/>
            <person name="Zhang P."/>
            <person name="Huang Z."/>
            <person name="Berger S.L."/>
            <person name="Reinberg D."/>
            <person name="Wang J."/>
            <person name="Liebig J."/>
        </authorList>
    </citation>
    <scope>NUCLEOTIDE SEQUENCE [LARGE SCALE GENOMIC DNA]</scope>
    <source>
        <strain evidence="2">C129</strain>
    </source>
</reference>
<accession>E2B0J9</accession>
<dbReference type="Proteomes" id="UP000000311">
    <property type="component" value="Unassembled WGS sequence"/>
</dbReference>
<keyword evidence="2" id="KW-1185">Reference proteome</keyword>